<feature type="domain" description="Cytochrome c" evidence="5">
    <location>
        <begin position="110"/>
        <end position="203"/>
    </location>
</feature>
<dbReference type="PROSITE" id="PS51007">
    <property type="entry name" value="CYTC"/>
    <property type="match status" value="2"/>
</dbReference>
<sequence length="203" mass="22565">MAHQNMIKGKYAKFLLDEFPDKKRGIDLINSSGCRRCHSIGGKGNTLSVSLDSSVENITVEEIALAIEKPNEFMPDFNFTSEQITYIINGLFNLSFANKDAKKDFTQVVHLGTKKSNTFSKKCGNCHKMISSLRGPVGGGYVAPNLSGLFSPYYPREIDGKKWDSKLLEKWLKNPRQLSSNALMPVIELSDGEIAEIIETIGE</sequence>
<dbReference type="Proteomes" id="UP000323337">
    <property type="component" value="Unassembled WGS sequence"/>
</dbReference>
<dbReference type="InterPro" id="IPR036909">
    <property type="entry name" value="Cyt_c-like_dom_sf"/>
</dbReference>
<dbReference type="GO" id="GO:0020037">
    <property type="term" value="F:heme binding"/>
    <property type="evidence" value="ECO:0007669"/>
    <property type="project" value="InterPro"/>
</dbReference>
<comment type="caution">
    <text evidence="6">The sequence shown here is derived from an EMBL/GenBank/DDBJ whole genome shotgun (WGS) entry which is preliminary data.</text>
</comment>
<dbReference type="InterPro" id="IPR009056">
    <property type="entry name" value="Cyt_c-like_dom"/>
</dbReference>
<keyword evidence="2 4" id="KW-0479">Metal-binding</keyword>
<dbReference type="GO" id="GO:0046872">
    <property type="term" value="F:metal ion binding"/>
    <property type="evidence" value="ECO:0007669"/>
    <property type="project" value="UniProtKB-KW"/>
</dbReference>
<organism evidence="6 7">
    <name type="scientific">Flexistipes sinusarabici</name>
    <dbReference type="NCBI Taxonomy" id="2352"/>
    <lineage>
        <taxon>Bacteria</taxon>
        <taxon>Pseudomonadati</taxon>
        <taxon>Deferribacterota</taxon>
        <taxon>Deferribacteres</taxon>
        <taxon>Deferribacterales</taxon>
        <taxon>Flexistipitaceae</taxon>
        <taxon>Flexistipes</taxon>
    </lineage>
</organism>
<dbReference type="NCBIfam" id="NF040971">
    <property type="entry name" value="cytc_ExtS"/>
    <property type="match status" value="1"/>
</dbReference>
<dbReference type="AlphaFoldDB" id="A0A5D0MLQ4"/>
<evidence type="ECO:0000256" key="1">
    <source>
        <dbReference type="ARBA" id="ARBA00022617"/>
    </source>
</evidence>
<evidence type="ECO:0000256" key="2">
    <source>
        <dbReference type="ARBA" id="ARBA00022723"/>
    </source>
</evidence>
<evidence type="ECO:0000313" key="7">
    <source>
        <dbReference type="Proteomes" id="UP000323337"/>
    </source>
</evidence>
<feature type="domain" description="Cytochrome c" evidence="5">
    <location>
        <begin position="20"/>
        <end position="116"/>
    </location>
</feature>
<dbReference type="EMBL" id="VSIV01000244">
    <property type="protein sequence ID" value="TYB32875.1"/>
    <property type="molecule type" value="Genomic_DNA"/>
</dbReference>
<dbReference type="GO" id="GO:0009055">
    <property type="term" value="F:electron transfer activity"/>
    <property type="evidence" value="ECO:0007669"/>
    <property type="project" value="InterPro"/>
</dbReference>
<name>A0A5D0MLQ4_FLESI</name>
<proteinExistence type="predicted"/>
<evidence type="ECO:0000256" key="4">
    <source>
        <dbReference type="PROSITE-ProRule" id="PRU00433"/>
    </source>
</evidence>
<keyword evidence="3 4" id="KW-0408">Iron</keyword>
<evidence type="ECO:0000313" key="6">
    <source>
        <dbReference type="EMBL" id="TYB32875.1"/>
    </source>
</evidence>
<evidence type="ECO:0000256" key="3">
    <source>
        <dbReference type="ARBA" id="ARBA00023004"/>
    </source>
</evidence>
<evidence type="ECO:0000259" key="5">
    <source>
        <dbReference type="PROSITE" id="PS51007"/>
    </source>
</evidence>
<protein>
    <submittedName>
        <fullName evidence="6">Cytochrome c</fullName>
    </submittedName>
</protein>
<reference evidence="6 7" key="1">
    <citation type="submission" date="2019-08" db="EMBL/GenBank/DDBJ databases">
        <title>Genomic characterization of a novel candidate phylum (ARYD3) from a high temperature, high salinity tertiary oil reservoir in north central Oklahoma, USA.</title>
        <authorList>
            <person name="Youssef N.H."/>
            <person name="Yadav A."/>
            <person name="Elshahed M.S."/>
        </authorList>
    </citation>
    <scope>NUCLEOTIDE SEQUENCE [LARGE SCALE GENOMIC DNA]</scope>
    <source>
        <strain evidence="6">ARYD1</strain>
    </source>
</reference>
<gene>
    <name evidence="6" type="ORF">FXF49_09260</name>
</gene>
<keyword evidence="1 4" id="KW-0349">Heme</keyword>
<dbReference type="SUPFAM" id="SSF46626">
    <property type="entry name" value="Cytochrome c"/>
    <property type="match status" value="2"/>
</dbReference>
<accession>A0A5D0MLQ4</accession>
<dbReference type="Gene3D" id="1.10.760.10">
    <property type="entry name" value="Cytochrome c-like domain"/>
    <property type="match status" value="2"/>
</dbReference>